<organism evidence="1 2">
    <name type="scientific">Homarus americanus</name>
    <name type="common">American lobster</name>
    <dbReference type="NCBI Taxonomy" id="6706"/>
    <lineage>
        <taxon>Eukaryota</taxon>
        <taxon>Metazoa</taxon>
        <taxon>Ecdysozoa</taxon>
        <taxon>Arthropoda</taxon>
        <taxon>Crustacea</taxon>
        <taxon>Multicrustacea</taxon>
        <taxon>Malacostraca</taxon>
        <taxon>Eumalacostraca</taxon>
        <taxon>Eucarida</taxon>
        <taxon>Decapoda</taxon>
        <taxon>Pleocyemata</taxon>
        <taxon>Astacidea</taxon>
        <taxon>Nephropoidea</taxon>
        <taxon>Nephropidae</taxon>
        <taxon>Homarus</taxon>
    </lineage>
</organism>
<dbReference type="PANTHER" id="PTHR45749">
    <property type="match status" value="1"/>
</dbReference>
<dbReference type="Proteomes" id="UP000747542">
    <property type="component" value="Unassembled WGS sequence"/>
</dbReference>
<keyword evidence="2" id="KW-1185">Reference proteome</keyword>
<evidence type="ECO:0000313" key="2">
    <source>
        <dbReference type="Proteomes" id="UP000747542"/>
    </source>
</evidence>
<sequence>MRGQSYDNAATMSGIYTGLQARIKAMNPLAYYVPCAGHSLNLEEHQLPAVALGLFHIPDFCKPYTTSSQPPHIDGIT</sequence>
<reference evidence="1" key="1">
    <citation type="journal article" date="2021" name="Sci. Adv.">
        <title>The American lobster genome reveals insights on longevity, neural, and immune adaptations.</title>
        <authorList>
            <person name="Polinski J.M."/>
            <person name="Zimin A.V."/>
            <person name="Clark K.F."/>
            <person name="Kohn A.B."/>
            <person name="Sadowski N."/>
            <person name="Timp W."/>
            <person name="Ptitsyn A."/>
            <person name="Khanna P."/>
            <person name="Romanova D.Y."/>
            <person name="Williams P."/>
            <person name="Greenwood S.J."/>
            <person name="Moroz L.L."/>
            <person name="Walt D.R."/>
            <person name="Bodnar A.G."/>
        </authorList>
    </citation>
    <scope>NUCLEOTIDE SEQUENCE</scope>
    <source>
        <strain evidence="1">GMGI-L3</strain>
    </source>
</reference>
<evidence type="ECO:0008006" key="3">
    <source>
        <dbReference type="Google" id="ProtNLM"/>
    </source>
</evidence>
<dbReference type="EMBL" id="JAHLQT010011563">
    <property type="protein sequence ID" value="KAG7172178.1"/>
    <property type="molecule type" value="Genomic_DNA"/>
</dbReference>
<comment type="caution">
    <text evidence="1">The sequence shown here is derived from an EMBL/GenBank/DDBJ whole genome shotgun (WGS) entry which is preliminary data.</text>
</comment>
<dbReference type="PANTHER" id="PTHR45749:SF23">
    <property type="entry name" value="ZINC FINGER MYM-TYPE PROTEIN 1-LIKE"/>
    <property type="match status" value="1"/>
</dbReference>
<protein>
    <recommendedName>
        <fullName evidence="3">DUF4371 domain-containing protein</fullName>
    </recommendedName>
</protein>
<name>A0A8J5N2V2_HOMAM</name>
<gene>
    <name evidence="1" type="ORF">Hamer_G009519</name>
</gene>
<proteinExistence type="predicted"/>
<dbReference type="AlphaFoldDB" id="A0A8J5N2V2"/>
<evidence type="ECO:0000313" key="1">
    <source>
        <dbReference type="EMBL" id="KAG7172178.1"/>
    </source>
</evidence>
<accession>A0A8J5N2V2</accession>